<feature type="compositionally biased region" description="Polar residues" evidence="1">
    <location>
        <begin position="297"/>
        <end position="306"/>
    </location>
</feature>
<evidence type="ECO:0000313" key="3">
    <source>
        <dbReference type="Proteomes" id="UP001152759"/>
    </source>
</evidence>
<feature type="compositionally biased region" description="Polar residues" evidence="1">
    <location>
        <begin position="234"/>
        <end position="267"/>
    </location>
</feature>
<keyword evidence="3" id="KW-1185">Reference proteome</keyword>
<feature type="compositionally biased region" description="Polar residues" evidence="1">
    <location>
        <begin position="82"/>
        <end position="92"/>
    </location>
</feature>
<name>A0A9P0CBF6_BEMTA</name>
<dbReference type="AlphaFoldDB" id="A0A9P0CBF6"/>
<dbReference type="KEGG" id="btab:109039435"/>
<evidence type="ECO:0000313" key="2">
    <source>
        <dbReference type="EMBL" id="CAH0769165.1"/>
    </source>
</evidence>
<feature type="compositionally biased region" description="Polar residues" evidence="1">
    <location>
        <begin position="317"/>
        <end position="327"/>
    </location>
</feature>
<protein>
    <submittedName>
        <fullName evidence="2">Uncharacterized protein</fullName>
    </submittedName>
</protein>
<sequence length="471" mass="51194">MDYPKHIFFALSLCLCMRNGESNIYILEDAIYRNSQELSGNRYKRQTHPASTFAKFSGADDVFGPLVGHVRPPLDQGEQRSDFNGNLTPNLADSVDLTQPQGPPNGLVDYLTPPSPNVQTPAFNPTSHTLNPAPLPPPFAPTTTPDFSNLFGSASHFSSSFQAPAPNHGPQSRDLNGIHIDQPFQPTLLNEGGKWDLGYDASEILNPPVENSAPSRHLEDSLGPPPNFRRPSSLPASNPTFAASQNAPVSFSNHNQFADYNQGHNNFPTTSPFGPPPQSPHHAPHSDIVWGVPKSNGIPQPSNPFTSGLEPPGFRQQPVNSFNNNLGPKNLGSLGAASQATFTTKAPPPFSQFDSFVPQGSVRDNGFLIPPSDFGTPPQHTKRQSESLVPPYKFFGSPGTRSFQKKRQSVDGLGGKRWAYKRRSDDEDADSEETEGGAQIHAPVFSYVKTDKNGHFKWGVRQGLPSAFTAK</sequence>
<reference evidence="2" key="1">
    <citation type="submission" date="2021-12" db="EMBL/GenBank/DDBJ databases">
        <authorList>
            <person name="King R."/>
        </authorList>
    </citation>
    <scope>NUCLEOTIDE SEQUENCE</scope>
</reference>
<dbReference type="EMBL" id="OU963864">
    <property type="protein sequence ID" value="CAH0769165.1"/>
    <property type="molecule type" value="Genomic_DNA"/>
</dbReference>
<feature type="compositionally biased region" description="Acidic residues" evidence="1">
    <location>
        <begin position="426"/>
        <end position="435"/>
    </location>
</feature>
<feature type="region of interest" description="Disordered" evidence="1">
    <location>
        <begin position="72"/>
        <end position="92"/>
    </location>
</feature>
<dbReference type="Proteomes" id="UP001152759">
    <property type="component" value="Chromosome 3"/>
</dbReference>
<accession>A0A9P0CBF6</accession>
<organism evidence="2 3">
    <name type="scientific">Bemisia tabaci</name>
    <name type="common">Sweetpotato whitefly</name>
    <name type="synonym">Aleurodes tabaci</name>
    <dbReference type="NCBI Taxonomy" id="7038"/>
    <lineage>
        <taxon>Eukaryota</taxon>
        <taxon>Metazoa</taxon>
        <taxon>Ecdysozoa</taxon>
        <taxon>Arthropoda</taxon>
        <taxon>Hexapoda</taxon>
        <taxon>Insecta</taxon>
        <taxon>Pterygota</taxon>
        <taxon>Neoptera</taxon>
        <taxon>Paraneoptera</taxon>
        <taxon>Hemiptera</taxon>
        <taxon>Sternorrhyncha</taxon>
        <taxon>Aleyrodoidea</taxon>
        <taxon>Aleyrodidae</taxon>
        <taxon>Aleyrodinae</taxon>
        <taxon>Bemisia</taxon>
    </lineage>
</organism>
<gene>
    <name evidence="2" type="ORF">BEMITA_LOCUS6211</name>
</gene>
<feature type="region of interest" description="Disordered" evidence="1">
    <location>
        <begin position="206"/>
        <end position="331"/>
    </location>
</feature>
<feature type="region of interest" description="Disordered" evidence="1">
    <location>
        <begin position="399"/>
        <end position="442"/>
    </location>
</feature>
<evidence type="ECO:0000256" key="1">
    <source>
        <dbReference type="SAM" id="MobiDB-lite"/>
    </source>
</evidence>
<proteinExistence type="predicted"/>